<dbReference type="AlphaFoldDB" id="A0A085LR41"/>
<reference evidence="1 2" key="1">
    <citation type="journal article" date="2014" name="Nat. Genet.">
        <title>Genome and transcriptome of the porcine whipworm Trichuris suis.</title>
        <authorList>
            <person name="Jex A.R."/>
            <person name="Nejsum P."/>
            <person name="Schwarz E.M."/>
            <person name="Hu L."/>
            <person name="Young N.D."/>
            <person name="Hall R.S."/>
            <person name="Korhonen P.K."/>
            <person name="Liao S."/>
            <person name="Thamsborg S."/>
            <person name="Xia J."/>
            <person name="Xu P."/>
            <person name="Wang S."/>
            <person name="Scheerlinck J.P."/>
            <person name="Hofmann A."/>
            <person name="Sternberg P.W."/>
            <person name="Wang J."/>
            <person name="Gasser R.B."/>
        </authorList>
    </citation>
    <scope>NUCLEOTIDE SEQUENCE [LARGE SCALE GENOMIC DNA]</scope>
    <source>
        <strain evidence="1">DCEP-RM93M</strain>
    </source>
</reference>
<protein>
    <submittedName>
        <fullName evidence="1">Uncharacterized protein</fullName>
    </submittedName>
</protein>
<accession>A0A085LR41</accession>
<sequence length="59" mass="6869">MYSPRRAAWFPWIVLNSKVLKSCTPLAFATFEFYVQLCAESLKDAYCYFKAELNYQSAS</sequence>
<evidence type="ECO:0000313" key="1">
    <source>
        <dbReference type="EMBL" id="KFD47437.1"/>
    </source>
</evidence>
<organism evidence="1 2">
    <name type="scientific">Trichuris suis</name>
    <name type="common">pig whipworm</name>
    <dbReference type="NCBI Taxonomy" id="68888"/>
    <lineage>
        <taxon>Eukaryota</taxon>
        <taxon>Metazoa</taxon>
        <taxon>Ecdysozoa</taxon>
        <taxon>Nematoda</taxon>
        <taxon>Enoplea</taxon>
        <taxon>Dorylaimia</taxon>
        <taxon>Trichinellida</taxon>
        <taxon>Trichuridae</taxon>
        <taxon>Trichuris</taxon>
    </lineage>
</organism>
<proteinExistence type="predicted"/>
<gene>
    <name evidence="1" type="ORF">M513_11706</name>
</gene>
<keyword evidence="2" id="KW-1185">Reference proteome</keyword>
<name>A0A085LR41_9BILA</name>
<evidence type="ECO:0000313" key="2">
    <source>
        <dbReference type="Proteomes" id="UP000030764"/>
    </source>
</evidence>
<dbReference type="EMBL" id="KL363327">
    <property type="protein sequence ID" value="KFD47437.1"/>
    <property type="molecule type" value="Genomic_DNA"/>
</dbReference>
<dbReference type="Proteomes" id="UP000030764">
    <property type="component" value="Unassembled WGS sequence"/>
</dbReference>